<dbReference type="InterPro" id="IPR036770">
    <property type="entry name" value="Ankyrin_rpt-contain_sf"/>
</dbReference>
<proteinExistence type="predicted"/>
<organism evidence="2 3">
    <name type="scientific">Saprolegnia diclina (strain VS20)</name>
    <dbReference type="NCBI Taxonomy" id="1156394"/>
    <lineage>
        <taxon>Eukaryota</taxon>
        <taxon>Sar</taxon>
        <taxon>Stramenopiles</taxon>
        <taxon>Oomycota</taxon>
        <taxon>Saprolegniomycetes</taxon>
        <taxon>Saprolegniales</taxon>
        <taxon>Saprolegniaceae</taxon>
        <taxon>Saprolegnia</taxon>
    </lineage>
</organism>
<feature type="repeat" description="ANK" evidence="1">
    <location>
        <begin position="109"/>
        <end position="141"/>
    </location>
</feature>
<feature type="repeat" description="ANK" evidence="1">
    <location>
        <begin position="40"/>
        <end position="72"/>
    </location>
</feature>
<dbReference type="PROSITE" id="PS50088">
    <property type="entry name" value="ANK_REPEAT"/>
    <property type="match status" value="3"/>
</dbReference>
<dbReference type="PANTHER" id="PTHR46224:SF6">
    <property type="entry name" value="ANKYRIN REPEAT FAMILY PROTEIN"/>
    <property type="match status" value="1"/>
</dbReference>
<reference evidence="2 3" key="1">
    <citation type="submission" date="2012-04" db="EMBL/GenBank/DDBJ databases">
        <title>The Genome Sequence of Saprolegnia declina VS20.</title>
        <authorList>
            <consortium name="The Broad Institute Genome Sequencing Platform"/>
            <person name="Russ C."/>
            <person name="Nusbaum C."/>
            <person name="Tyler B."/>
            <person name="van West P."/>
            <person name="Dieguez-Uribeondo J."/>
            <person name="de Bruijn I."/>
            <person name="Tripathy S."/>
            <person name="Jiang R."/>
            <person name="Young S.K."/>
            <person name="Zeng Q."/>
            <person name="Gargeya S."/>
            <person name="Fitzgerald M."/>
            <person name="Haas B."/>
            <person name="Abouelleil A."/>
            <person name="Alvarado L."/>
            <person name="Arachchi H.M."/>
            <person name="Berlin A."/>
            <person name="Chapman S.B."/>
            <person name="Goldberg J."/>
            <person name="Griggs A."/>
            <person name="Gujja S."/>
            <person name="Hansen M."/>
            <person name="Howarth C."/>
            <person name="Imamovic A."/>
            <person name="Larimer J."/>
            <person name="McCowen C."/>
            <person name="Montmayeur A."/>
            <person name="Murphy C."/>
            <person name="Neiman D."/>
            <person name="Pearson M."/>
            <person name="Priest M."/>
            <person name="Roberts A."/>
            <person name="Saif S."/>
            <person name="Shea T."/>
            <person name="Sisk P."/>
            <person name="Sykes S."/>
            <person name="Wortman J."/>
            <person name="Nusbaum C."/>
            <person name="Birren B."/>
        </authorList>
    </citation>
    <scope>NUCLEOTIDE SEQUENCE [LARGE SCALE GENOMIC DNA]</scope>
    <source>
        <strain evidence="2 3">VS20</strain>
    </source>
</reference>
<dbReference type="Gene3D" id="1.25.40.20">
    <property type="entry name" value="Ankyrin repeat-containing domain"/>
    <property type="match status" value="2"/>
</dbReference>
<dbReference type="eggNOG" id="KOG4177">
    <property type="taxonomic scope" value="Eukaryota"/>
</dbReference>
<dbReference type="VEuPathDB" id="FungiDB:SDRG_04844"/>
<evidence type="ECO:0000313" key="2">
    <source>
        <dbReference type="EMBL" id="EQC37820.1"/>
    </source>
</evidence>
<dbReference type="OrthoDB" id="191399at2759"/>
<dbReference type="PROSITE" id="PS50297">
    <property type="entry name" value="ANK_REP_REGION"/>
    <property type="match status" value="3"/>
</dbReference>
<dbReference type="Proteomes" id="UP000030762">
    <property type="component" value="Unassembled WGS sequence"/>
</dbReference>
<dbReference type="InParanoid" id="T0QUV5"/>
<dbReference type="EMBL" id="JH767143">
    <property type="protein sequence ID" value="EQC37820.1"/>
    <property type="molecule type" value="Genomic_DNA"/>
</dbReference>
<dbReference type="InterPro" id="IPR002110">
    <property type="entry name" value="Ankyrin_rpt"/>
</dbReference>
<dbReference type="SMART" id="SM00248">
    <property type="entry name" value="ANK"/>
    <property type="match status" value="5"/>
</dbReference>
<feature type="repeat" description="ANK" evidence="1">
    <location>
        <begin position="75"/>
        <end position="108"/>
    </location>
</feature>
<name>T0QUV5_SAPDV</name>
<dbReference type="RefSeq" id="XP_008608753.1">
    <property type="nucleotide sequence ID" value="XM_008610531.1"/>
</dbReference>
<dbReference type="SUPFAM" id="SSF48403">
    <property type="entry name" value="Ankyrin repeat"/>
    <property type="match status" value="1"/>
</dbReference>
<evidence type="ECO:0000256" key="1">
    <source>
        <dbReference type="PROSITE-ProRule" id="PRU00023"/>
    </source>
</evidence>
<protein>
    <submittedName>
        <fullName evidence="2">Uncharacterized protein</fullName>
    </submittedName>
</protein>
<accession>T0QUV5</accession>
<keyword evidence="3" id="KW-1185">Reference proteome</keyword>
<evidence type="ECO:0000313" key="3">
    <source>
        <dbReference type="Proteomes" id="UP000030762"/>
    </source>
</evidence>
<dbReference type="GeneID" id="19945571"/>
<sequence>MDALHTETAEHPLHDAARENDVAVLESALASTPVDSLDQYKLTALHWACDRAQPDAVAWLLAHGADANAVERRLFKRRPLHFAALGGASSSVISMLLAHGADLEATDHYGRTALHCAAHSGNIPVLSCLLQHKANARATTSTGQTVLHVAAMNGQGPAVAFLSERLSDMVAYVDGHGQTAKDLGVVWLPYSATGSENHQ</sequence>
<dbReference type="Pfam" id="PF12796">
    <property type="entry name" value="Ank_2"/>
    <property type="match status" value="2"/>
</dbReference>
<dbReference type="InterPro" id="IPR051616">
    <property type="entry name" value="Cul2-RING_E3_ligase_SR"/>
</dbReference>
<keyword evidence="1" id="KW-0040">ANK repeat</keyword>
<dbReference type="OMA" id="HWACDRA"/>
<dbReference type="PANTHER" id="PTHR46224">
    <property type="entry name" value="ANKYRIN REPEAT FAMILY PROTEIN"/>
    <property type="match status" value="1"/>
</dbReference>
<gene>
    <name evidence="2" type="ORF">SDRG_04844</name>
</gene>
<dbReference type="STRING" id="1156394.T0QUV5"/>
<dbReference type="AlphaFoldDB" id="T0QUV5"/>